<dbReference type="Pfam" id="PF12796">
    <property type="entry name" value="Ank_2"/>
    <property type="match status" value="4"/>
</dbReference>
<protein>
    <submittedName>
        <fullName evidence="5">Uncharacterized protein</fullName>
    </submittedName>
</protein>
<gene>
    <name evidence="5" type="ORF">PBIL07802_LOCUS4617</name>
</gene>
<dbReference type="EMBL" id="HBIB01007472">
    <property type="protein sequence ID" value="CAE0242452.1"/>
    <property type="molecule type" value="Transcribed_RNA"/>
</dbReference>
<evidence type="ECO:0000256" key="1">
    <source>
        <dbReference type="ARBA" id="ARBA00022737"/>
    </source>
</evidence>
<feature type="region of interest" description="Disordered" evidence="4">
    <location>
        <begin position="437"/>
        <end position="475"/>
    </location>
</feature>
<feature type="repeat" description="ANK" evidence="3">
    <location>
        <begin position="548"/>
        <end position="574"/>
    </location>
</feature>
<feature type="compositionally biased region" description="Basic and acidic residues" evidence="4">
    <location>
        <begin position="443"/>
        <end position="453"/>
    </location>
</feature>
<organism evidence="5">
    <name type="scientific">Palpitomonas bilix</name>
    <dbReference type="NCBI Taxonomy" id="652834"/>
    <lineage>
        <taxon>Eukaryota</taxon>
        <taxon>Eukaryota incertae sedis</taxon>
    </lineage>
</organism>
<dbReference type="PANTHER" id="PTHR24198:SF165">
    <property type="entry name" value="ANKYRIN REPEAT-CONTAINING PROTEIN-RELATED"/>
    <property type="match status" value="1"/>
</dbReference>
<keyword evidence="2 3" id="KW-0040">ANK repeat</keyword>
<dbReference type="PROSITE" id="PS50088">
    <property type="entry name" value="ANK_REPEAT"/>
    <property type="match status" value="6"/>
</dbReference>
<name>A0A7S3D213_9EUKA</name>
<dbReference type="AlphaFoldDB" id="A0A7S3D213"/>
<feature type="compositionally biased region" description="Basic and acidic residues" evidence="4">
    <location>
        <begin position="462"/>
        <end position="473"/>
    </location>
</feature>
<feature type="repeat" description="ANK" evidence="3">
    <location>
        <begin position="715"/>
        <end position="748"/>
    </location>
</feature>
<keyword evidence="1" id="KW-0677">Repeat</keyword>
<evidence type="ECO:0000256" key="4">
    <source>
        <dbReference type="SAM" id="MobiDB-lite"/>
    </source>
</evidence>
<dbReference type="SUPFAM" id="SSF48403">
    <property type="entry name" value="Ankyrin repeat"/>
    <property type="match status" value="3"/>
</dbReference>
<sequence length="772" mass="82365">MDDSEGWERIDGTRGPAAAREQLLQACREGDAERAIDLIKQGGVSVNATGPDGFSALHVAVDADKENIVRLLLDMGADGNVVSANDAEETPLHTAVRLGTVHAGRTLLKYRQKINVNALDRQLHSPLHLACLRYDVECVRLLVAKKAEVNTLSVGGRSPLLDCVLGGHIALVRLLLGNGARLLHCAPAPHPLSAAFTLVNPTILLLLLTNMREGGEKLTKSKAALLQSLFEMGCEGEKADFVQVLLTHFHSRVEHGQKKGGTDTLKFDTDRALVRACKMGNLPVLDVLLRERSSVLDVKGTDGEVVSLMTVVPKRGGAGVVERLLSHPEFAAAIERSGGEAGAKCKRARQAVDEGLAVACQRGRLDVARLLIGTGLCTAEGVLAGLHRCCKRGHVQVAELLMERETGVDVNKPNSAGRSAVVLAAFAAGKIEAMLGGSVGSHESSDRAGSGHDEEVEDMIEEGSRGEGQEGKVRQKRFKQGADDCDVVVRKLQRALDLLSMLLRKGGKAEVQATSTSSLLGAVVIRGWEKVAITLLQNGCHPDYVLADSPTPLYHACGMGKVNVVRKLLHFGADPCLAWRSLSTPLLVAVESGHVEMVEILLAAGASASPDVPPKYSPAVAVVAGVQGKAAADILELLVRYGLDVNKQYERSKPLLYTACAAGRVGLASFLLLHGAAVECEGCLSPLAAAVRKDNEEMVKLLLAHGARTEGVYERGVPVLHYVRMTLRGERILRRLLESGADPNVRREDGRTLLHFACRAGAVGIVRLLVKA</sequence>
<feature type="repeat" description="ANK" evidence="3">
    <location>
        <begin position="122"/>
        <end position="154"/>
    </location>
</feature>
<evidence type="ECO:0000256" key="2">
    <source>
        <dbReference type="ARBA" id="ARBA00023043"/>
    </source>
</evidence>
<dbReference type="Pfam" id="PF13637">
    <property type="entry name" value="Ank_4"/>
    <property type="match status" value="1"/>
</dbReference>
<feature type="repeat" description="ANK" evidence="3">
    <location>
        <begin position="749"/>
        <end position="772"/>
    </location>
</feature>
<accession>A0A7S3D213</accession>
<proteinExistence type="predicted"/>
<dbReference type="PROSITE" id="PS50297">
    <property type="entry name" value="ANK_REP_REGION"/>
    <property type="match status" value="5"/>
</dbReference>
<dbReference type="Gene3D" id="1.25.40.20">
    <property type="entry name" value="Ankyrin repeat-containing domain"/>
    <property type="match status" value="4"/>
</dbReference>
<dbReference type="InterPro" id="IPR002110">
    <property type="entry name" value="Ankyrin_rpt"/>
</dbReference>
<dbReference type="SMART" id="SM00248">
    <property type="entry name" value="ANK"/>
    <property type="match status" value="13"/>
</dbReference>
<dbReference type="InterPro" id="IPR036770">
    <property type="entry name" value="Ankyrin_rpt-contain_sf"/>
</dbReference>
<feature type="repeat" description="ANK" evidence="3">
    <location>
        <begin position="581"/>
        <end position="609"/>
    </location>
</feature>
<evidence type="ECO:0000256" key="3">
    <source>
        <dbReference type="PROSITE-ProRule" id="PRU00023"/>
    </source>
</evidence>
<feature type="repeat" description="ANK" evidence="3">
    <location>
        <begin position="52"/>
        <end position="84"/>
    </location>
</feature>
<evidence type="ECO:0000313" key="5">
    <source>
        <dbReference type="EMBL" id="CAE0242452.1"/>
    </source>
</evidence>
<reference evidence="5" key="1">
    <citation type="submission" date="2021-01" db="EMBL/GenBank/DDBJ databases">
        <authorList>
            <person name="Corre E."/>
            <person name="Pelletier E."/>
            <person name="Niang G."/>
            <person name="Scheremetjew M."/>
            <person name="Finn R."/>
            <person name="Kale V."/>
            <person name="Holt S."/>
            <person name="Cochrane G."/>
            <person name="Meng A."/>
            <person name="Brown T."/>
            <person name="Cohen L."/>
        </authorList>
    </citation>
    <scope>NUCLEOTIDE SEQUENCE</scope>
    <source>
        <strain evidence="5">NIES-2562</strain>
    </source>
</reference>
<dbReference type="Pfam" id="PF00023">
    <property type="entry name" value="Ank"/>
    <property type="match status" value="1"/>
</dbReference>
<dbReference type="PANTHER" id="PTHR24198">
    <property type="entry name" value="ANKYRIN REPEAT AND PROTEIN KINASE DOMAIN-CONTAINING PROTEIN"/>
    <property type="match status" value="1"/>
</dbReference>